<dbReference type="EMBL" id="CAJVRM010000743">
    <property type="protein sequence ID" value="CAG8983885.1"/>
    <property type="molecule type" value="Genomic_DNA"/>
</dbReference>
<reference evidence="1" key="1">
    <citation type="submission" date="2021-07" db="EMBL/GenBank/DDBJ databases">
        <authorList>
            <person name="Durling M."/>
        </authorList>
    </citation>
    <scope>NUCLEOTIDE SEQUENCE</scope>
</reference>
<comment type="caution">
    <text evidence="1">The sequence shown here is derived from an EMBL/GenBank/DDBJ whole genome shotgun (WGS) entry which is preliminary data.</text>
</comment>
<keyword evidence="2" id="KW-1185">Reference proteome</keyword>
<protein>
    <submittedName>
        <fullName evidence="1">Uncharacterized protein</fullName>
    </submittedName>
</protein>
<accession>A0A9N9LZ00</accession>
<sequence>MSYFGYAFNGGVSTCYEGVSFYGQTFHVPTPVPEDVPDIMDGGYDNGHIPMDWVPTYEWETYVYEQKMEWEALSSEATEWMGRDTCEYHGDHMIF</sequence>
<evidence type="ECO:0000313" key="2">
    <source>
        <dbReference type="Proteomes" id="UP000701801"/>
    </source>
</evidence>
<name>A0A9N9LZ00_9HELO</name>
<evidence type="ECO:0000313" key="1">
    <source>
        <dbReference type="EMBL" id="CAG8983885.1"/>
    </source>
</evidence>
<organism evidence="1 2">
    <name type="scientific">Hymenoscyphus albidus</name>
    <dbReference type="NCBI Taxonomy" id="595503"/>
    <lineage>
        <taxon>Eukaryota</taxon>
        <taxon>Fungi</taxon>
        <taxon>Dikarya</taxon>
        <taxon>Ascomycota</taxon>
        <taxon>Pezizomycotina</taxon>
        <taxon>Leotiomycetes</taxon>
        <taxon>Helotiales</taxon>
        <taxon>Helotiaceae</taxon>
        <taxon>Hymenoscyphus</taxon>
    </lineage>
</organism>
<gene>
    <name evidence="1" type="ORF">HYALB_00005524</name>
</gene>
<dbReference type="Proteomes" id="UP000701801">
    <property type="component" value="Unassembled WGS sequence"/>
</dbReference>
<dbReference type="AlphaFoldDB" id="A0A9N9LZ00"/>
<proteinExistence type="predicted"/>
<dbReference type="OrthoDB" id="10272816at2759"/>